<evidence type="ECO:0000313" key="4">
    <source>
        <dbReference type="Proteomes" id="UP000230233"/>
    </source>
</evidence>
<dbReference type="EMBL" id="PDUG01000001">
    <property type="protein sequence ID" value="PIC51018.1"/>
    <property type="molecule type" value="Genomic_DNA"/>
</dbReference>
<sequence>MNDPDTLPDEIREKLAELDLELSEGDITKKGYDKKRNALLAPFRNLQNTAALHAEPSTASPNSRSNRRNQRRVTRDEDRYHSEIRVEAVHQALAEYSDGRKLGPQPVKPHRRNGASVSRSSTQKNKRATANGGGRMLSAMIIAVTSVRNPTKQNGSPVPPLSPKFEANVGFPAQRSPSTPSVHRRMFPPPSPTSRTPSSQLPPSPKLSRTPKMARKAMPASPSMSSPQITKLRVNGRVVRVTAIRQSAYYSSSEDEDSVNGGTLGKKDSTLTRPPQTAPRTASLLSNKKKETTTTTSDVPPPPIAKNTAERRSGGPKKERAVEDMLRLVQENRDRNDQQKKDYGEYVQARIRPKAPGGEVIRVARQDYRNSKIIVTDGEAIRISPHREEIETTIEETTSLNDHRHHHILEQSDDEAVYVNTTIGGGSGRVPSPNEDYQNAVLPLKPTKVSSKIQNVVNALQVSSLHF</sequence>
<reference evidence="4" key="1">
    <citation type="submission" date="2017-10" db="EMBL/GenBank/DDBJ databases">
        <title>Rapid genome shrinkage in a self-fertile nematode reveals novel sperm competition proteins.</title>
        <authorList>
            <person name="Yin D."/>
            <person name="Schwarz E.M."/>
            <person name="Thomas C.G."/>
            <person name="Felde R.L."/>
            <person name="Korf I.F."/>
            <person name="Cutter A.D."/>
            <person name="Schartner C.M."/>
            <person name="Ralston E.J."/>
            <person name="Meyer B.J."/>
            <person name="Haag E.S."/>
        </authorList>
    </citation>
    <scope>NUCLEOTIDE SEQUENCE [LARGE SCALE GENOMIC DNA]</scope>
    <source>
        <strain evidence="4">JU1422</strain>
    </source>
</reference>
<accession>A0A2G5VGX0</accession>
<dbReference type="PROSITE" id="PS51912">
    <property type="entry name" value="DMAP1_BIND"/>
    <property type="match status" value="1"/>
</dbReference>
<evidence type="ECO:0000256" key="1">
    <source>
        <dbReference type="SAM" id="MobiDB-lite"/>
    </source>
</evidence>
<feature type="compositionally biased region" description="Low complexity" evidence="1">
    <location>
        <begin position="216"/>
        <end position="227"/>
    </location>
</feature>
<keyword evidence="4" id="KW-1185">Reference proteome</keyword>
<evidence type="ECO:0000259" key="2">
    <source>
        <dbReference type="PROSITE" id="PS51912"/>
    </source>
</evidence>
<name>A0A2G5VGX0_9PELO</name>
<organism evidence="3 4">
    <name type="scientific">Caenorhabditis nigoni</name>
    <dbReference type="NCBI Taxonomy" id="1611254"/>
    <lineage>
        <taxon>Eukaryota</taxon>
        <taxon>Metazoa</taxon>
        <taxon>Ecdysozoa</taxon>
        <taxon>Nematoda</taxon>
        <taxon>Chromadorea</taxon>
        <taxon>Rhabditida</taxon>
        <taxon>Rhabditina</taxon>
        <taxon>Rhabditomorpha</taxon>
        <taxon>Rhabditoidea</taxon>
        <taxon>Rhabditidae</taxon>
        <taxon>Peloderinae</taxon>
        <taxon>Caenorhabditis</taxon>
    </lineage>
</organism>
<dbReference type="OrthoDB" id="69964at2759"/>
<feature type="compositionally biased region" description="Basic and acidic residues" evidence="1">
    <location>
        <begin position="73"/>
        <end position="88"/>
    </location>
</feature>
<dbReference type="Proteomes" id="UP000230233">
    <property type="component" value="Chromosome I"/>
</dbReference>
<feature type="region of interest" description="Disordered" evidence="1">
    <location>
        <begin position="149"/>
        <end position="236"/>
    </location>
</feature>
<proteinExistence type="predicted"/>
<feature type="compositionally biased region" description="Polar residues" evidence="1">
    <location>
        <begin position="271"/>
        <end position="286"/>
    </location>
</feature>
<dbReference type="Pfam" id="PF06464">
    <property type="entry name" value="DMAP_binding"/>
    <property type="match status" value="1"/>
</dbReference>
<feature type="domain" description="DMAP1-binding" evidence="2">
    <location>
        <begin position="3"/>
        <end position="122"/>
    </location>
</feature>
<protein>
    <recommendedName>
        <fullName evidence="2">DMAP1-binding domain-containing protein</fullName>
    </recommendedName>
</protein>
<feature type="region of interest" description="Disordered" evidence="1">
    <location>
        <begin position="49"/>
        <end position="134"/>
    </location>
</feature>
<dbReference type="AlphaFoldDB" id="A0A2G5VGX0"/>
<comment type="caution">
    <text evidence="3">The sequence shown here is derived from an EMBL/GenBank/DDBJ whole genome shotgun (WGS) entry which is preliminary data.</text>
</comment>
<dbReference type="InterPro" id="IPR010506">
    <property type="entry name" value="DMAP1-bd"/>
</dbReference>
<feature type="compositionally biased region" description="Basic and acidic residues" evidence="1">
    <location>
        <begin position="308"/>
        <end position="320"/>
    </location>
</feature>
<evidence type="ECO:0000313" key="3">
    <source>
        <dbReference type="EMBL" id="PIC51018.1"/>
    </source>
</evidence>
<feature type="region of interest" description="Disordered" evidence="1">
    <location>
        <begin position="249"/>
        <end position="320"/>
    </location>
</feature>
<gene>
    <name evidence="3" type="primary">Cni-dip-2</name>
    <name evidence="3" type="synonym">Cnig_chr_I.g1690</name>
    <name evidence="3" type="ORF">B9Z55_001690</name>
</gene>
<dbReference type="SMART" id="SM01137">
    <property type="entry name" value="DMAP_binding"/>
    <property type="match status" value="1"/>
</dbReference>